<name>A0A561XTT4_ACIDE</name>
<comment type="caution">
    <text evidence="4">The sequence shown here is derived from an EMBL/GenBank/DDBJ whole genome shotgun (WGS) entry which is preliminary data.</text>
</comment>
<gene>
    <name evidence="4" type="ORF">ATF69_1389</name>
    <name evidence="2" type="ORF">J2W88_000495</name>
    <name evidence="3" type="ORF">J2W93_000496</name>
</gene>
<dbReference type="EMBL" id="VJWE01000011">
    <property type="protein sequence ID" value="TWG39517.1"/>
    <property type="molecule type" value="Genomic_DNA"/>
</dbReference>
<sequence>MSDHNTSHAPATPSNDPVENVVHVVPVVLPVVGGIMMFLLAFIAVMMA</sequence>
<dbReference type="RefSeq" id="WP_165836532.1">
    <property type="nucleotide sequence ID" value="NZ_CAXUPI020000001.1"/>
</dbReference>
<proteinExistence type="predicted"/>
<organism evidence="4 5">
    <name type="scientific">Acidovorax delafieldii</name>
    <name type="common">Pseudomonas delafieldii</name>
    <dbReference type="NCBI Taxonomy" id="47920"/>
    <lineage>
        <taxon>Bacteria</taxon>
        <taxon>Pseudomonadati</taxon>
        <taxon>Pseudomonadota</taxon>
        <taxon>Betaproteobacteria</taxon>
        <taxon>Burkholderiales</taxon>
        <taxon>Comamonadaceae</taxon>
        <taxon>Acidovorax</taxon>
    </lineage>
</organism>
<keyword evidence="1" id="KW-0812">Transmembrane</keyword>
<keyword evidence="6" id="KW-1185">Reference proteome</keyword>
<protein>
    <submittedName>
        <fullName evidence="4">Uncharacterized protein</fullName>
    </submittedName>
</protein>
<dbReference type="Proteomes" id="UP001253458">
    <property type="component" value="Unassembled WGS sequence"/>
</dbReference>
<evidence type="ECO:0000313" key="5">
    <source>
        <dbReference type="Proteomes" id="UP000321485"/>
    </source>
</evidence>
<evidence type="ECO:0000256" key="1">
    <source>
        <dbReference type="SAM" id="Phobius"/>
    </source>
</evidence>
<dbReference type="EMBL" id="JAVDTS010000001">
    <property type="protein sequence ID" value="MDR6835675.1"/>
    <property type="molecule type" value="Genomic_DNA"/>
</dbReference>
<reference evidence="2 6" key="3">
    <citation type="submission" date="2023-07" db="EMBL/GenBank/DDBJ databases">
        <title>Sorghum-associated microbial communities from plants grown in Nebraska, USA.</title>
        <authorList>
            <person name="Schachtman D."/>
        </authorList>
    </citation>
    <scope>NUCLEOTIDE SEQUENCE [LARGE SCALE GENOMIC DNA]</scope>
    <source>
        <strain evidence="3 6">BE105</strain>
        <strain evidence="2">BE69</strain>
    </source>
</reference>
<reference evidence="4 5" key="1">
    <citation type="journal article" date="2015" name="Stand. Genomic Sci.">
        <title>Genomic Encyclopedia of Bacterial and Archaeal Type Strains, Phase III: the genomes of soil and plant-associated and newly described type strains.</title>
        <authorList>
            <person name="Whitman W.B."/>
            <person name="Woyke T."/>
            <person name="Klenk H.P."/>
            <person name="Zhou Y."/>
            <person name="Lilburn T.G."/>
            <person name="Beck B.J."/>
            <person name="De Vos P."/>
            <person name="Vandamme P."/>
            <person name="Eisen J.A."/>
            <person name="Garrity G."/>
            <person name="Hugenholtz P."/>
            <person name="Kyrpides N.C."/>
        </authorList>
    </citation>
    <scope>NUCLEOTIDE SEQUENCE [LARGE SCALE GENOMIC DNA]</scope>
    <source>
        <strain evidence="4 5">DSM 64</strain>
    </source>
</reference>
<dbReference type="Proteomes" id="UP001249076">
    <property type="component" value="Unassembled WGS sequence"/>
</dbReference>
<dbReference type="EMBL" id="JAVDTL010000001">
    <property type="protein sequence ID" value="MDR6765237.1"/>
    <property type="molecule type" value="Genomic_DNA"/>
</dbReference>
<dbReference type="GeneID" id="51113688"/>
<accession>A0A561XTT4</accession>
<dbReference type="AlphaFoldDB" id="A0A561XTT4"/>
<evidence type="ECO:0000313" key="2">
    <source>
        <dbReference type="EMBL" id="MDR6765237.1"/>
    </source>
</evidence>
<evidence type="ECO:0000313" key="4">
    <source>
        <dbReference type="EMBL" id="TWG39517.1"/>
    </source>
</evidence>
<feature type="transmembrane region" description="Helical" evidence="1">
    <location>
        <begin position="20"/>
        <end position="45"/>
    </location>
</feature>
<keyword evidence="1" id="KW-1133">Transmembrane helix</keyword>
<evidence type="ECO:0000313" key="3">
    <source>
        <dbReference type="EMBL" id="MDR6835675.1"/>
    </source>
</evidence>
<reference evidence="4" key="2">
    <citation type="submission" date="2019-07" db="EMBL/GenBank/DDBJ databases">
        <authorList>
            <person name="Goeker M."/>
            <person name="Huntemann M."/>
            <person name="Clum A."/>
            <person name="Pillay M."/>
            <person name="Palaniappan K."/>
            <person name="Varghese N."/>
            <person name="Mikhailova N."/>
            <person name="Stamatis D."/>
            <person name="Reddy T."/>
            <person name="Daum C."/>
            <person name="Shapiro N."/>
            <person name="Ivanova N."/>
            <person name="Kyrpides N."/>
            <person name="Woyke T."/>
        </authorList>
    </citation>
    <scope>NUCLEOTIDE SEQUENCE</scope>
    <source>
        <strain evidence="4">DSM 64</strain>
    </source>
</reference>
<evidence type="ECO:0000313" key="6">
    <source>
        <dbReference type="Proteomes" id="UP001249076"/>
    </source>
</evidence>
<dbReference type="Proteomes" id="UP000321485">
    <property type="component" value="Unassembled WGS sequence"/>
</dbReference>
<keyword evidence="1" id="KW-0472">Membrane</keyword>